<dbReference type="SUPFAM" id="SSF53649">
    <property type="entry name" value="Alkaline phosphatase-like"/>
    <property type="match status" value="1"/>
</dbReference>
<gene>
    <name evidence="14" type="ORF">BMWSH_1282</name>
</gene>
<feature type="binding site" evidence="11">
    <location>
        <position position="484"/>
    </location>
    <ligand>
        <name>Mn(2+)</name>
        <dbReference type="ChEBI" id="CHEBI:29035"/>
    </ligand>
</feature>
<feature type="binding site" evidence="11">
    <location>
        <position position="309"/>
    </location>
    <ligand>
        <name>Mn(2+)</name>
        <dbReference type="ChEBI" id="CHEBI:29035"/>
    </ligand>
</feature>
<accession>A0A8D4BIK1</accession>
<keyword evidence="6 12" id="KW-1133">Transmembrane helix</keyword>
<feature type="binding site" evidence="11">
    <location>
        <position position="485"/>
    </location>
    <ligand>
        <name>Mn(2+)</name>
        <dbReference type="ChEBI" id="CHEBI:29035"/>
    </ligand>
</feature>
<keyword evidence="5 12" id="KW-0812">Transmembrane</keyword>
<protein>
    <submittedName>
        <fullName evidence="14">Processed glycerol phosphate lipoteichoic acid synthase 1</fullName>
    </submittedName>
</protein>
<feature type="active site" evidence="9">
    <location>
        <position position="309"/>
    </location>
</feature>
<keyword evidence="7 8" id="KW-0472">Membrane</keyword>
<dbReference type="PIRSF" id="PIRSF005091">
    <property type="entry name" value="Mmb_sulf_HI1246"/>
    <property type="match status" value="1"/>
</dbReference>
<evidence type="ECO:0000256" key="4">
    <source>
        <dbReference type="ARBA" id="ARBA00022475"/>
    </source>
</evidence>
<evidence type="ECO:0000313" key="14">
    <source>
        <dbReference type="EMBL" id="AEN88166.1"/>
    </source>
</evidence>
<dbReference type="InterPro" id="IPR000917">
    <property type="entry name" value="Sulfatase_N"/>
</dbReference>
<dbReference type="InterPro" id="IPR017850">
    <property type="entry name" value="Alkaline_phosphatase_core_sf"/>
</dbReference>
<feature type="transmembrane region" description="Helical" evidence="12">
    <location>
        <begin position="54"/>
        <end position="73"/>
    </location>
</feature>
<dbReference type="Proteomes" id="UP000001283">
    <property type="component" value="Chromosome"/>
</dbReference>
<evidence type="ECO:0000256" key="8">
    <source>
        <dbReference type="PIRNR" id="PIRNR005091"/>
    </source>
</evidence>
<dbReference type="Pfam" id="PF00884">
    <property type="entry name" value="Sulfatase"/>
    <property type="match status" value="1"/>
</dbReference>
<evidence type="ECO:0000256" key="11">
    <source>
        <dbReference type="PIRSR" id="PIRSR005091-3"/>
    </source>
</evidence>
<evidence type="ECO:0000256" key="5">
    <source>
        <dbReference type="ARBA" id="ARBA00022692"/>
    </source>
</evidence>
<feature type="transmembrane region" description="Helical" evidence="12">
    <location>
        <begin position="21"/>
        <end position="39"/>
    </location>
</feature>
<dbReference type="AlphaFoldDB" id="A0A8D4BIK1"/>
<evidence type="ECO:0000313" key="15">
    <source>
        <dbReference type="Proteomes" id="UP000001283"/>
    </source>
</evidence>
<dbReference type="Gene3D" id="3.30.1120.170">
    <property type="match status" value="1"/>
</dbReference>
<proteinExistence type="inferred from homology"/>
<feature type="transmembrane region" description="Helical" evidence="12">
    <location>
        <begin position="80"/>
        <end position="101"/>
    </location>
</feature>
<organism evidence="14 15">
    <name type="scientific">Priestia megaterium (strain WSH-002)</name>
    <name type="common">Bacillus megaterium</name>
    <dbReference type="NCBI Taxonomy" id="1006007"/>
    <lineage>
        <taxon>Bacteria</taxon>
        <taxon>Bacillati</taxon>
        <taxon>Bacillota</taxon>
        <taxon>Bacilli</taxon>
        <taxon>Bacillales</taxon>
        <taxon>Bacillaceae</taxon>
        <taxon>Priestia</taxon>
    </lineage>
</organism>
<evidence type="ECO:0000256" key="6">
    <source>
        <dbReference type="ARBA" id="ARBA00022989"/>
    </source>
</evidence>
<dbReference type="PANTHER" id="PTHR47371">
    <property type="entry name" value="LIPOTEICHOIC ACID SYNTHASE"/>
    <property type="match status" value="1"/>
</dbReference>
<keyword evidence="10" id="KW-0464">Manganese</keyword>
<feature type="transmembrane region" description="Helical" evidence="12">
    <location>
        <begin position="162"/>
        <end position="182"/>
    </location>
</feature>
<comment type="similarity">
    <text evidence="3 8">Belongs to the LTA synthase family.</text>
</comment>
<evidence type="ECO:0000256" key="2">
    <source>
        <dbReference type="ARBA" id="ARBA00004936"/>
    </source>
</evidence>
<name>A0A8D4BIK1_PRIMW</name>
<evidence type="ECO:0000256" key="12">
    <source>
        <dbReference type="SAM" id="Phobius"/>
    </source>
</evidence>
<reference evidence="14 15" key="1">
    <citation type="journal article" date="2011" name="J. Bacteriol.">
        <title>Complete genome sequence of the industrial strain Bacillus megaterium WSH-002.</title>
        <authorList>
            <person name="Liu L."/>
            <person name="Li Y."/>
            <person name="Zhang J."/>
            <person name="Zou W."/>
            <person name="Zhou Z."/>
            <person name="Liu J."/>
            <person name="Li X."/>
            <person name="Wang L."/>
            <person name="Chen J."/>
        </authorList>
    </citation>
    <scope>NUCLEOTIDE SEQUENCE [LARGE SCALE GENOMIC DNA]</scope>
    <source>
        <strain evidence="14 15">WSH-002</strain>
    </source>
</reference>
<keyword evidence="10" id="KW-0479">Metal-binding</keyword>
<feature type="binding site" evidence="10">
    <location>
        <position position="425"/>
    </location>
    <ligand>
        <name>substrate</name>
    </ligand>
</feature>
<comment type="pathway">
    <text evidence="2">Cell wall biogenesis; lipoteichoic acid biosynthesis.</text>
</comment>
<dbReference type="GO" id="GO:0005886">
    <property type="term" value="C:plasma membrane"/>
    <property type="evidence" value="ECO:0007669"/>
    <property type="project" value="UniProtKB-SubCell"/>
</dbReference>
<evidence type="ECO:0000256" key="9">
    <source>
        <dbReference type="PIRSR" id="PIRSR005091-1"/>
    </source>
</evidence>
<evidence type="ECO:0000256" key="10">
    <source>
        <dbReference type="PIRSR" id="PIRSR005091-2"/>
    </source>
</evidence>
<evidence type="ECO:0000259" key="13">
    <source>
        <dbReference type="Pfam" id="PF00884"/>
    </source>
</evidence>
<keyword evidence="4 8" id="KW-1003">Cell membrane</keyword>
<evidence type="ECO:0000256" key="7">
    <source>
        <dbReference type="ARBA" id="ARBA00023136"/>
    </source>
</evidence>
<dbReference type="Gene3D" id="3.40.720.10">
    <property type="entry name" value="Alkaline Phosphatase, subunit A"/>
    <property type="match status" value="1"/>
</dbReference>
<dbReference type="CDD" id="cd16015">
    <property type="entry name" value="LTA_synthase"/>
    <property type="match status" value="1"/>
</dbReference>
<feature type="domain" description="Sulfatase N-terminal" evidence="13">
    <location>
        <begin position="257"/>
        <end position="548"/>
    </location>
</feature>
<dbReference type="KEGG" id="bmh:BMWSH_1282"/>
<feature type="binding site" evidence="11">
    <location>
        <position position="265"/>
    </location>
    <ligand>
        <name>Mn(2+)</name>
        <dbReference type="ChEBI" id="CHEBI:29035"/>
    </ligand>
</feature>
<dbReference type="InterPro" id="IPR012160">
    <property type="entry name" value="LtaS-like"/>
</dbReference>
<evidence type="ECO:0000256" key="3">
    <source>
        <dbReference type="ARBA" id="ARBA00009983"/>
    </source>
</evidence>
<evidence type="ECO:0000256" key="1">
    <source>
        <dbReference type="ARBA" id="ARBA00004651"/>
    </source>
</evidence>
<feature type="transmembrane region" description="Helical" evidence="12">
    <location>
        <begin position="135"/>
        <end position="150"/>
    </location>
</feature>
<comment type="subcellular location">
    <subcellularLocation>
        <location evidence="1">Cell membrane</location>
        <topology evidence="1">Multi-pass membrane protein</topology>
    </subcellularLocation>
</comment>
<dbReference type="EMBL" id="CP003017">
    <property type="protein sequence ID" value="AEN88166.1"/>
    <property type="molecule type" value="Genomic_DNA"/>
</dbReference>
<dbReference type="PANTHER" id="PTHR47371:SF3">
    <property type="entry name" value="PHOSPHOGLYCEROL TRANSFERASE I"/>
    <property type="match status" value="1"/>
</dbReference>
<dbReference type="InterPro" id="IPR050448">
    <property type="entry name" value="OpgB/LTA_synthase_biosynth"/>
</dbReference>
<dbReference type="GO" id="GO:0046872">
    <property type="term" value="F:metal ion binding"/>
    <property type="evidence" value="ECO:0007669"/>
    <property type="project" value="UniProtKB-KW"/>
</dbReference>
<sequence length="652" mass="74643">MKSLLFSERNLKMKKLFSKPLFYFFIAVLFMWIKSYMSYKVEFNLDISDSMQKTLLFINPISSTLIFLGLALFAKGKRAIVWTLILSTIMTVILYSNILYYRFFNDFVTLPTLTQTSNVGHLGGSIADLVKVHDIFYFVDIILLIALLFVRKIEWPKARLKFRYTFMVLAAGAIAFAINLHYAEKDRPELLTRTFDRNYLVKYLGAYNYTVYDAVQTFQNSKQRAFASSDDLTTVKNFSTSHYAAPNIEYAGKAKGKNIIKIHLESFQSFLINYKLNGQEVTPFLNSLANGNEFMYFDNFFHQTGQGKTADAELMMDTSLYGLPQGSAFSLKGRNTYQAAPAILDQEGGYTSAVLHGDYKTFWNRNEIYKQFGVDKFFDASYYNMTGDNKVNYGLKDKPFFKESMPMLQSLKQPFYAHMITLTNHFPFVLDKGDASIEPANTGDGTVDRYFQTARYLDESLQEFFTELKASGLYDNSVIMIYGDHYGISENHNKAMEKVLGEKITPYKNAQLQRVPFFLHVPGVKGGVNHTYGGEIDVVPTLLHLVGIDSKEYVQFGTDLLSKDHDQVVAFRNGDYVSPKYTSIDGKYYDTNTGERITATDEAKAYKKKVGRELELSDKVLYGDLLRFNKLDDFKPVDPSKYMYGKDQETEK</sequence>